<comment type="caution">
    <text evidence="3">The sequence shown here is derived from an EMBL/GenBank/DDBJ whole genome shotgun (WGS) entry which is preliminary data.</text>
</comment>
<dbReference type="PANTHER" id="PTHR21574">
    <property type="entry name" value="CENTROSOMAL PROTEIN OF 120 KDA"/>
    <property type="match status" value="1"/>
</dbReference>
<evidence type="ECO:0000256" key="2">
    <source>
        <dbReference type="SAM" id="MobiDB-lite"/>
    </source>
</evidence>
<feature type="compositionally biased region" description="Basic and acidic residues" evidence="2">
    <location>
        <begin position="225"/>
        <end position="238"/>
    </location>
</feature>
<keyword evidence="1" id="KW-0175">Coiled coil</keyword>
<organism evidence="3 4">
    <name type="scientific">Cryptosporidium canis</name>
    <dbReference type="NCBI Taxonomy" id="195482"/>
    <lineage>
        <taxon>Eukaryota</taxon>
        <taxon>Sar</taxon>
        <taxon>Alveolata</taxon>
        <taxon>Apicomplexa</taxon>
        <taxon>Conoidasida</taxon>
        <taxon>Coccidia</taxon>
        <taxon>Eucoccidiorida</taxon>
        <taxon>Eimeriorina</taxon>
        <taxon>Cryptosporidiidae</taxon>
        <taxon>Cryptosporidium</taxon>
    </lineage>
</organism>
<name>A0ABQ8P5S2_9CRYT</name>
<reference evidence="3" key="1">
    <citation type="submission" date="2022-10" db="EMBL/GenBank/DDBJ databases">
        <title>Adaptive evolution leads to modifications in subtelomeric GC content in a zoonotic Cryptosporidium species.</title>
        <authorList>
            <person name="Li J."/>
            <person name="Feng Y."/>
            <person name="Xiao L."/>
        </authorList>
    </citation>
    <scope>NUCLEOTIDE SEQUENCE</scope>
    <source>
        <strain evidence="3">25894</strain>
    </source>
</reference>
<evidence type="ECO:0000256" key="1">
    <source>
        <dbReference type="SAM" id="Coils"/>
    </source>
</evidence>
<gene>
    <name evidence="3" type="ORF">OJ252_2250</name>
</gene>
<keyword evidence="4" id="KW-1185">Reference proteome</keyword>
<dbReference type="InterPro" id="IPR039893">
    <property type="entry name" value="CEP120-like"/>
</dbReference>
<evidence type="ECO:0000313" key="3">
    <source>
        <dbReference type="EMBL" id="KAJ1609384.1"/>
    </source>
</evidence>
<accession>A0ABQ8P5S2</accession>
<evidence type="ECO:0000313" key="4">
    <source>
        <dbReference type="Proteomes" id="UP001071777"/>
    </source>
</evidence>
<protein>
    <recommendedName>
        <fullName evidence="5">C2 NT-type domain-containing protein</fullName>
    </recommendedName>
</protein>
<dbReference type="PANTHER" id="PTHR21574:SF0">
    <property type="entry name" value="CENTROSOMAL PROTEIN OF 120 KDA"/>
    <property type="match status" value="1"/>
</dbReference>
<evidence type="ECO:0008006" key="5">
    <source>
        <dbReference type="Google" id="ProtNLM"/>
    </source>
</evidence>
<feature type="compositionally biased region" description="Low complexity" evidence="2">
    <location>
        <begin position="284"/>
        <end position="312"/>
    </location>
</feature>
<proteinExistence type="predicted"/>
<feature type="coiled-coil region" evidence="1">
    <location>
        <begin position="490"/>
        <end position="616"/>
    </location>
</feature>
<dbReference type="EMBL" id="JAPCXB010000082">
    <property type="protein sequence ID" value="KAJ1609384.1"/>
    <property type="molecule type" value="Genomic_DNA"/>
</dbReference>
<sequence>MSIEEYADWYSFENLEGGAINFNELKEESGWYNIEINSHNGLDSNDTGASESVTWSLSINFRSITLQDPATLIFKAPNWYRIIKGRGEISPSKCPKTNPPYPCRRSTTVFSDHEIEISSRLVCSWRDMFDKLSSEPLEIESYKVSAFGDQEIHSRGYINLKHILIQAERSNPTSSGAYIFGSDTYRIWPTRILLYPGSGSGTSNAQETSTNEPNPSSGPSSDSDPSSHRGDKRNSIGEEEKDEPIGLVEVDVVLQDCKRRPISDNSPRSGQRVSNAKTDYTSVGSRPRPVSGSKSGSRSRSASRSSPAGSPKNGRPSDSSWRSRGRSKTPPPKRVSFSPPKPESSSRDYEFGPGDGCFSPEDLEFLRMRNVYDGFDSFSRSPGGLSDFSSKMGYFTAGDVEFSNKLIETIVKEIDPDELDEPDVDADDYASNIGLELWKKSERERFIKHLHNLEEEFRKLTLLRQETIMREFIGDINRKSSKLGRLENLVSNKILKLKNKENSIDNVNDENNRRMKLFQFEQKKLLESQRNEFQVKLELEKKKTQIVEFEKNKWLKKYHEEEETNAKLQKELQSLKTGRKSDLYFKSELARKDELIQSLEGQISQLKEGVQLLKASRDHYKTQFEHLAAAVQLIPEKEPQPAAPSKNNVYSHNIDSLVQSGLYSEEDHFIQLLRSNNTLSTSINDQGASKNNTH</sequence>
<feature type="compositionally biased region" description="Polar residues" evidence="2">
    <location>
        <begin position="263"/>
        <end position="283"/>
    </location>
</feature>
<dbReference type="Proteomes" id="UP001071777">
    <property type="component" value="Unassembled WGS sequence"/>
</dbReference>
<feature type="compositionally biased region" description="Low complexity" evidence="2">
    <location>
        <begin position="208"/>
        <end position="224"/>
    </location>
</feature>
<feature type="region of interest" description="Disordered" evidence="2">
    <location>
        <begin position="198"/>
        <end position="354"/>
    </location>
</feature>